<dbReference type="NCBIfam" id="TIGR00756">
    <property type="entry name" value="PPR"/>
    <property type="match status" value="5"/>
</dbReference>
<name>A0A2P5WS59_GOSBA</name>
<gene>
    <name evidence="4" type="ORF">GOBAR_AA26748</name>
</gene>
<dbReference type="InterPro" id="IPR046960">
    <property type="entry name" value="PPR_At4g14850-like_plant"/>
</dbReference>
<accession>A0A2P5WS59</accession>
<dbReference type="Proteomes" id="UP000239757">
    <property type="component" value="Unassembled WGS sequence"/>
</dbReference>
<dbReference type="InterPro" id="IPR002885">
    <property type="entry name" value="PPR_rpt"/>
</dbReference>
<protein>
    <recommendedName>
        <fullName evidence="6">Pentacotripeptide-repeat region of PRORP domain-containing protein</fullName>
    </recommendedName>
</protein>
<dbReference type="PROSITE" id="PS51375">
    <property type="entry name" value="PPR"/>
    <property type="match status" value="5"/>
</dbReference>
<dbReference type="PANTHER" id="PTHR47926:SF342">
    <property type="entry name" value="TETRATRICOPEPTIDE-LIKE HELICAL DOMAIN-CONTAINING PROTEIN-RELATED"/>
    <property type="match status" value="1"/>
</dbReference>
<dbReference type="FunFam" id="1.25.40.10:FF:001103">
    <property type="entry name" value="Glycerol-3-phosphate dehydrogenase [NAD(+)]"/>
    <property type="match status" value="1"/>
</dbReference>
<evidence type="ECO:0008006" key="6">
    <source>
        <dbReference type="Google" id="ProtNLM"/>
    </source>
</evidence>
<feature type="repeat" description="PPR" evidence="2">
    <location>
        <begin position="208"/>
        <end position="238"/>
    </location>
</feature>
<feature type="region of interest" description="Disordered" evidence="3">
    <location>
        <begin position="683"/>
        <end position="703"/>
    </location>
</feature>
<dbReference type="PANTHER" id="PTHR47926">
    <property type="entry name" value="PENTATRICOPEPTIDE REPEAT-CONTAINING PROTEIN"/>
    <property type="match status" value="1"/>
</dbReference>
<dbReference type="EMBL" id="KZ666685">
    <property type="protein sequence ID" value="PPR93926.1"/>
    <property type="molecule type" value="Genomic_DNA"/>
</dbReference>
<feature type="repeat" description="PPR" evidence="2">
    <location>
        <begin position="543"/>
        <end position="577"/>
    </location>
</feature>
<feature type="repeat" description="PPR" evidence="2">
    <location>
        <begin position="340"/>
        <end position="374"/>
    </location>
</feature>
<dbReference type="Gene3D" id="1.25.40.10">
    <property type="entry name" value="Tetratricopeptide repeat domain"/>
    <property type="match status" value="5"/>
</dbReference>
<organism evidence="4 5">
    <name type="scientific">Gossypium barbadense</name>
    <name type="common">Sea Island cotton</name>
    <name type="synonym">Hibiscus barbadensis</name>
    <dbReference type="NCBI Taxonomy" id="3634"/>
    <lineage>
        <taxon>Eukaryota</taxon>
        <taxon>Viridiplantae</taxon>
        <taxon>Streptophyta</taxon>
        <taxon>Embryophyta</taxon>
        <taxon>Tracheophyta</taxon>
        <taxon>Spermatophyta</taxon>
        <taxon>Magnoliopsida</taxon>
        <taxon>eudicotyledons</taxon>
        <taxon>Gunneridae</taxon>
        <taxon>Pentapetalae</taxon>
        <taxon>rosids</taxon>
        <taxon>malvids</taxon>
        <taxon>Malvales</taxon>
        <taxon>Malvaceae</taxon>
        <taxon>Malvoideae</taxon>
        <taxon>Gossypium</taxon>
    </lineage>
</organism>
<dbReference type="FunFam" id="1.25.40.10:FF:000090">
    <property type="entry name" value="Pentatricopeptide repeat-containing protein, chloroplastic"/>
    <property type="match status" value="1"/>
</dbReference>
<dbReference type="GO" id="GO:0009451">
    <property type="term" value="P:RNA modification"/>
    <property type="evidence" value="ECO:0007669"/>
    <property type="project" value="InterPro"/>
</dbReference>
<dbReference type="Pfam" id="PF01535">
    <property type="entry name" value="PPR"/>
    <property type="match status" value="3"/>
</dbReference>
<keyword evidence="1" id="KW-0677">Repeat</keyword>
<evidence type="ECO:0000313" key="4">
    <source>
        <dbReference type="EMBL" id="PPR93926.1"/>
    </source>
</evidence>
<evidence type="ECO:0000313" key="5">
    <source>
        <dbReference type="Proteomes" id="UP000239757"/>
    </source>
</evidence>
<dbReference type="AlphaFoldDB" id="A0A2P5WS59"/>
<dbReference type="OrthoDB" id="750109at2759"/>
<proteinExistence type="predicted"/>
<dbReference type="FunFam" id="1.25.40.10:FF:000343">
    <property type="entry name" value="Pentatricopeptide repeat-containing protein At3g58590"/>
    <property type="match status" value="1"/>
</dbReference>
<dbReference type="Pfam" id="PF13041">
    <property type="entry name" value="PPR_2"/>
    <property type="match status" value="4"/>
</dbReference>
<dbReference type="GO" id="GO:0003723">
    <property type="term" value="F:RNA binding"/>
    <property type="evidence" value="ECO:0007669"/>
    <property type="project" value="InterPro"/>
</dbReference>
<dbReference type="InterPro" id="IPR011990">
    <property type="entry name" value="TPR-like_helical_dom_sf"/>
</dbReference>
<sequence>MACNSYINGSQRLSNLMSPLTGPRTPVMASISKICLYKPFSLSFAGSVKDQTLLQRCNFPATCILREQVPLKNECRVFARMPERTGTGVSTYLRETGTGENGDYARNDLDISHLISVLKFCGGEGCLEFGRTYHGLIAKTGLDGDEFVNTSLIDYLRETGTGENGDYARNDLDISHLISVLKFCGGEGCLEFGRTYHGLIAKTGLDGDEFVNTSLIDMYAKCGDIDSAVMVFNQMPRLDVASCNCLISGYANCGLFEEAFRVFMNYESWGNRPISYTYSSMLAICGILSAIEEGKQLHAQVVKMQYLSETAVSNALLTMYCKCEAMADAESLFERLPQRNIVSWTAIINGLYQHEGFEKAMRLFCLMRESGIEPNDYTFTIALASCGNMKNIDNCRLLHGLVIKKGMALGEFVGTALIDMYSELRETDDAEKQFKEMGNLTSKVSRNALIKGLVQNEKANEALDAFSELVRKDAACDEFTFSPILRACASLPSFMSCQQIHAQVVKANFDKNTHVGSSLIEAYTRCGSVEDAEKVFSRISAPDVVSWNSVIKAYSQNGNPRRAISLFRRMIMKGFRPTGSTFLAVLSACSHSGKTQDGLEIFQSMINEFGVSPEEAHYSCMVDLLGRSGQIEKALDFINNTPIKPTASIWRPLLAACRCHNNLRIAEFAAKHILAIDPNDATVTTGKRRKPERADETEGDYKRTRMQLDRSEQQDTQILFA</sequence>
<feature type="compositionally biased region" description="Basic and acidic residues" evidence="3">
    <location>
        <begin position="692"/>
        <end position="703"/>
    </location>
</feature>
<feature type="repeat" description="PPR" evidence="2">
    <location>
        <begin position="239"/>
        <end position="273"/>
    </location>
</feature>
<evidence type="ECO:0000256" key="2">
    <source>
        <dbReference type="PROSITE-ProRule" id="PRU00708"/>
    </source>
</evidence>
<evidence type="ECO:0000256" key="1">
    <source>
        <dbReference type="ARBA" id="ARBA00022737"/>
    </source>
</evidence>
<evidence type="ECO:0000256" key="3">
    <source>
        <dbReference type="SAM" id="MobiDB-lite"/>
    </source>
</evidence>
<reference evidence="4 5" key="1">
    <citation type="submission" date="2015-01" db="EMBL/GenBank/DDBJ databases">
        <title>Genome of allotetraploid Gossypium barbadense reveals genomic plasticity and fiber elongation in cotton evolution.</title>
        <authorList>
            <person name="Chen X."/>
            <person name="Liu X."/>
            <person name="Zhao B."/>
            <person name="Zheng H."/>
            <person name="Hu Y."/>
            <person name="Lu G."/>
            <person name="Yang C."/>
            <person name="Chen J."/>
            <person name="Shan C."/>
            <person name="Zhang L."/>
            <person name="Zhou Y."/>
            <person name="Wang L."/>
            <person name="Guo W."/>
            <person name="Bai Y."/>
            <person name="Ruan J."/>
            <person name="Shangguan X."/>
            <person name="Mao Y."/>
            <person name="Jiang J."/>
            <person name="Zhu Y."/>
            <person name="Lei J."/>
            <person name="Kang H."/>
            <person name="Chen S."/>
            <person name="He X."/>
            <person name="Wang R."/>
            <person name="Wang Y."/>
            <person name="Chen J."/>
            <person name="Wang L."/>
            <person name="Yu S."/>
            <person name="Wang B."/>
            <person name="Wei J."/>
            <person name="Song S."/>
            <person name="Lu X."/>
            <person name="Gao Z."/>
            <person name="Gu W."/>
            <person name="Deng X."/>
            <person name="Ma D."/>
            <person name="Wang S."/>
            <person name="Liang W."/>
            <person name="Fang L."/>
            <person name="Cai C."/>
            <person name="Zhu X."/>
            <person name="Zhou B."/>
            <person name="Zhang Y."/>
            <person name="Chen Z."/>
            <person name="Xu S."/>
            <person name="Zhu R."/>
            <person name="Wang S."/>
            <person name="Zhang T."/>
            <person name="Zhao G."/>
        </authorList>
    </citation>
    <scope>NUCLEOTIDE SEQUENCE [LARGE SCALE GENOMIC DNA]</scope>
    <source>
        <strain evidence="5">cv. Xinhai21</strain>
        <tissue evidence="4">Leaf</tissue>
    </source>
</reference>
<feature type="repeat" description="PPR" evidence="2">
    <location>
        <begin position="578"/>
        <end position="613"/>
    </location>
</feature>